<feature type="domain" description="Histidine kinase" evidence="6">
    <location>
        <begin position="135"/>
        <end position="344"/>
    </location>
</feature>
<comment type="catalytic activity">
    <reaction evidence="1">
        <text>ATP + protein L-histidine = ADP + protein N-phospho-L-histidine.</text>
        <dbReference type="EC" id="2.7.13.3"/>
    </reaction>
</comment>
<evidence type="ECO:0000313" key="8">
    <source>
        <dbReference type="Proteomes" id="UP001268864"/>
    </source>
</evidence>
<dbReference type="EC" id="2.7.13.3" evidence="2"/>
<dbReference type="InterPro" id="IPR050351">
    <property type="entry name" value="BphY/WalK/GraS-like"/>
</dbReference>
<reference evidence="7 8" key="1">
    <citation type="submission" date="2022-06" db="EMBL/GenBank/DDBJ databases">
        <title>Halomicroarcula sp. a new haloarchaeum isolate from saline soil.</title>
        <authorList>
            <person name="Strakova D."/>
            <person name="Galisteo C."/>
            <person name="Sanchez-Porro C."/>
            <person name="Ventosa A."/>
        </authorList>
    </citation>
    <scope>NUCLEOTIDE SEQUENCE [LARGE SCALE GENOMIC DNA]</scope>
    <source>
        <strain evidence="7 8">S3CR25-11</strain>
    </source>
</reference>
<evidence type="ECO:0000259" key="6">
    <source>
        <dbReference type="PROSITE" id="PS50109"/>
    </source>
</evidence>
<keyword evidence="3" id="KW-0808">Transferase</keyword>
<dbReference type="Gene3D" id="3.30.450.20">
    <property type="entry name" value="PAS domain"/>
    <property type="match status" value="1"/>
</dbReference>
<dbReference type="GO" id="GO:0016301">
    <property type="term" value="F:kinase activity"/>
    <property type="evidence" value="ECO:0007669"/>
    <property type="project" value="UniProtKB-KW"/>
</dbReference>
<dbReference type="CDD" id="cd00130">
    <property type="entry name" value="PAS"/>
    <property type="match status" value="1"/>
</dbReference>
<dbReference type="SUPFAM" id="SSF55785">
    <property type="entry name" value="PYP-like sensor domain (PAS domain)"/>
    <property type="match status" value="1"/>
</dbReference>
<dbReference type="SUPFAM" id="SSF55874">
    <property type="entry name" value="ATPase domain of HSP90 chaperone/DNA topoisomerase II/histidine kinase"/>
    <property type="match status" value="1"/>
</dbReference>
<dbReference type="EMBL" id="JAMQOS010000004">
    <property type="protein sequence ID" value="MDS0283254.1"/>
    <property type="molecule type" value="Genomic_DNA"/>
</dbReference>
<dbReference type="InterPro" id="IPR005467">
    <property type="entry name" value="His_kinase_dom"/>
</dbReference>
<dbReference type="SMART" id="SM00387">
    <property type="entry name" value="HATPase_c"/>
    <property type="match status" value="1"/>
</dbReference>
<protein>
    <recommendedName>
        <fullName evidence="2">histidine kinase</fullName>
        <ecNumber evidence="2">2.7.13.3</ecNumber>
    </recommendedName>
</protein>
<dbReference type="Pfam" id="PF13426">
    <property type="entry name" value="PAS_9"/>
    <property type="match status" value="1"/>
</dbReference>
<evidence type="ECO:0000256" key="4">
    <source>
        <dbReference type="ARBA" id="ARBA00022777"/>
    </source>
</evidence>
<evidence type="ECO:0000313" key="7">
    <source>
        <dbReference type="EMBL" id="MDS0283254.1"/>
    </source>
</evidence>
<dbReference type="InterPro" id="IPR003594">
    <property type="entry name" value="HATPase_dom"/>
</dbReference>
<evidence type="ECO:0000256" key="3">
    <source>
        <dbReference type="ARBA" id="ARBA00022679"/>
    </source>
</evidence>
<sequence length="350" mass="38363">MAEQSSESLPSQFGQLHIGVALYDPATAMVLDANERLEELFGYRTARLRRLSVDEYSANTYDYSSTRLRERFRAAGDGETQAFRWRIKRDDGTLVWVQVHLSALTLGGERRVLAEVRDIEAYTTASQRVGLLSRIMRHNLRNDLIVISGRAEQIASADDREGVAEHVGKIRETASSIDRMTDSVRQIERATTPDAGHREHQRAAAAARRVVADIRERYPAATITVEEATSMWFSVDGTFAQALSHAVENGVVHATDPEPAVTVTVGESPNTGRVEIRVSDHCPPIPDVEIDALDAPGENTSTAHGTGVGLFVMKWSIEALGGEIAFERDGDRGNVVSFYLPPEAPPEAGA</sequence>
<dbReference type="NCBIfam" id="TIGR00229">
    <property type="entry name" value="sensory_box"/>
    <property type="match status" value="1"/>
</dbReference>
<gene>
    <name evidence="7" type="ORF">NDI86_14075</name>
</gene>
<evidence type="ECO:0000256" key="2">
    <source>
        <dbReference type="ARBA" id="ARBA00012438"/>
    </source>
</evidence>
<dbReference type="Proteomes" id="UP001268864">
    <property type="component" value="Unassembled WGS sequence"/>
</dbReference>
<dbReference type="Gene3D" id="3.30.565.10">
    <property type="entry name" value="Histidine kinase-like ATPase, C-terminal domain"/>
    <property type="match status" value="1"/>
</dbReference>
<dbReference type="PANTHER" id="PTHR42878">
    <property type="entry name" value="TWO-COMPONENT HISTIDINE KINASE"/>
    <property type="match status" value="1"/>
</dbReference>
<dbReference type="InterPro" id="IPR036890">
    <property type="entry name" value="HATPase_C_sf"/>
</dbReference>
<comment type="caution">
    <text evidence="7">The sequence shown here is derived from an EMBL/GenBank/DDBJ whole genome shotgun (WGS) entry which is preliminary data.</text>
</comment>
<dbReference type="InterPro" id="IPR036097">
    <property type="entry name" value="HisK_dim/P_sf"/>
</dbReference>
<dbReference type="InterPro" id="IPR035965">
    <property type="entry name" value="PAS-like_dom_sf"/>
</dbReference>
<keyword evidence="8" id="KW-1185">Reference proteome</keyword>
<keyword evidence="4 7" id="KW-0418">Kinase</keyword>
<dbReference type="RefSeq" id="WP_310901086.1">
    <property type="nucleotide sequence ID" value="NZ_JAMQOS010000004.1"/>
</dbReference>
<keyword evidence="5" id="KW-0472">Membrane</keyword>
<dbReference type="Pfam" id="PF02518">
    <property type="entry name" value="HATPase_c"/>
    <property type="match status" value="1"/>
</dbReference>
<proteinExistence type="predicted"/>
<accession>A0ABU2FR56</accession>
<evidence type="ECO:0000256" key="5">
    <source>
        <dbReference type="ARBA" id="ARBA00023136"/>
    </source>
</evidence>
<dbReference type="SUPFAM" id="SSF47384">
    <property type="entry name" value="Homodimeric domain of signal transducing histidine kinase"/>
    <property type="match status" value="1"/>
</dbReference>
<dbReference type="PANTHER" id="PTHR42878:SF14">
    <property type="entry name" value="OSMOLARITY TWO-COMPONENT SYSTEM PROTEIN SSK1"/>
    <property type="match status" value="1"/>
</dbReference>
<dbReference type="PROSITE" id="PS50109">
    <property type="entry name" value="HIS_KIN"/>
    <property type="match status" value="1"/>
</dbReference>
<evidence type="ECO:0000256" key="1">
    <source>
        <dbReference type="ARBA" id="ARBA00000085"/>
    </source>
</evidence>
<name>A0ABU2FR56_9EURY</name>
<dbReference type="InterPro" id="IPR000014">
    <property type="entry name" value="PAS"/>
</dbReference>
<organism evidence="7 8">
    <name type="scientific">Haloarcula onubensis</name>
    <dbReference type="NCBI Taxonomy" id="2950539"/>
    <lineage>
        <taxon>Archaea</taxon>
        <taxon>Methanobacteriati</taxon>
        <taxon>Methanobacteriota</taxon>
        <taxon>Stenosarchaea group</taxon>
        <taxon>Halobacteria</taxon>
        <taxon>Halobacteriales</taxon>
        <taxon>Haloarculaceae</taxon>
        <taxon>Haloarcula</taxon>
    </lineage>
</organism>